<feature type="domain" description="F-box associated beta-propeller type 3" evidence="1">
    <location>
        <begin position="4"/>
        <end position="56"/>
    </location>
</feature>
<dbReference type="EMBL" id="JAAMPC010000004">
    <property type="protein sequence ID" value="KAG2317940.1"/>
    <property type="molecule type" value="Genomic_DNA"/>
</dbReference>
<dbReference type="AlphaFoldDB" id="A0A8X7VW78"/>
<protein>
    <recommendedName>
        <fullName evidence="1">F-box associated beta-propeller type 3 domain-containing protein</fullName>
    </recommendedName>
</protein>
<organism evidence="2 3">
    <name type="scientific">Brassica carinata</name>
    <name type="common">Ethiopian mustard</name>
    <name type="synonym">Abyssinian cabbage</name>
    <dbReference type="NCBI Taxonomy" id="52824"/>
    <lineage>
        <taxon>Eukaryota</taxon>
        <taxon>Viridiplantae</taxon>
        <taxon>Streptophyta</taxon>
        <taxon>Embryophyta</taxon>
        <taxon>Tracheophyta</taxon>
        <taxon>Spermatophyta</taxon>
        <taxon>Magnoliopsida</taxon>
        <taxon>eudicotyledons</taxon>
        <taxon>Gunneridae</taxon>
        <taxon>Pentapetalae</taxon>
        <taxon>rosids</taxon>
        <taxon>malvids</taxon>
        <taxon>Brassicales</taxon>
        <taxon>Brassicaceae</taxon>
        <taxon>Brassiceae</taxon>
        <taxon>Brassica</taxon>
    </lineage>
</organism>
<evidence type="ECO:0000259" key="1">
    <source>
        <dbReference type="Pfam" id="PF08268"/>
    </source>
</evidence>
<name>A0A8X7VW78_BRACI</name>
<reference evidence="2 3" key="1">
    <citation type="submission" date="2020-02" db="EMBL/GenBank/DDBJ databases">
        <authorList>
            <person name="Ma Q."/>
            <person name="Huang Y."/>
            <person name="Song X."/>
            <person name="Pei D."/>
        </authorList>
    </citation>
    <scope>NUCLEOTIDE SEQUENCE [LARGE SCALE GENOMIC DNA]</scope>
    <source>
        <strain evidence="2">Sxm20200214</strain>
        <tissue evidence="2">Leaf</tissue>
    </source>
</reference>
<keyword evidence="3" id="KW-1185">Reference proteome</keyword>
<evidence type="ECO:0000313" key="3">
    <source>
        <dbReference type="Proteomes" id="UP000886595"/>
    </source>
</evidence>
<evidence type="ECO:0000313" key="2">
    <source>
        <dbReference type="EMBL" id="KAG2317940.1"/>
    </source>
</evidence>
<dbReference type="InterPro" id="IPR013187">
    <property type="entry name" value="F-box-assoc_dom_typ3"/>
</dbReference>
<dbReference type="Proteomes" id="UP000886595">
    <property type="component" value="Unassembled WGS sequence"/>
</dbReference>
<accession>A0A8X7VW78</accession>
<dbReference type="Pfam" id="PF08268">
    <property type="entry name" value="FBA_3"/>
    <property type="match status" value="1"/>
</dbReference>
<comment type="caution">
    <text evidence="2">The sequence shown here is derived from an EMBL/GenBank/DDBJ whole genome shotgun (WGS) entry which is preliminary data.</text>
</comment>
<gene>
    <name evidence="2" type="ORF">Bca52824_021062</name>
</gene>
<proteinExistence type="predicted"/>
<sequence length="81" mass="9149">MGQRMISQGTNKAGEIIFSPTTLPGRAKPFYVFYFNPDTKSTRRVRIHGVADTEEFWSRYGLTGICCVSFSPQHNDSIAFL</sequence>
<dbReference type="OrthoDB" id="1079956at2759"/>